<organism evidence="2 3">
    <name type="scientific">Cricetulus griseus</name>
    <name type="common">Chinese hamster</name>
    <name type="synonym">Cricetulus barabensis griseus</name>
    <dbReference type="NCBI Taxonomy" id="10029"/>
    <lineage>
        <taxon>Eukaryota</taxon>
        <taxon>Metazoa</taxon>
        <taxon>Chordata</taxon>
        <taxon>Craniata</taxon>
        <taxon>Vertebrata</taxon>
        <taxon>Euteleostomi</taxon>
        <taxon>Mammalia</taxon>
        <taxon>Eutheria</taxon>
        <taxon>Euarchontoglires</taxon>
        <taxon>Glires</taxon>
        <taxon>Rodentia</taxon>
        <taxon>Myomorpha</taxon>
        <taxon>Muroidea</taxon>
        <taxon>Cricetidae</taxon>
        <taxon>Cricetinae</taxon>
        <taxon>Cricetulus</taxon>
    </lineage>
</organism>
<reference evidence="3" key="1">
    <citation type="journal article" date="2011" name="Nat. Biotechnol.">
        <title>The genomic sequence of the Chinese hamster ovary (CHO)-K1 cell line.</title>
        <authorList>
            <person name="Xu X."/>
            <person name="Nagarajan H."/>
            <person name="Lewis N.E."/>
            <person name="Pan S."/>
            <person name="Cai Z."/>
            <person name="Liu X."/>
            <person name="Chen W."/>
            <person name="Xie M."/>
            <person name="Wang W."/>
            <person name="Hammond S."/>
            <person name="Andersen M.R."/>
            <person name="Neff N."/>
            <person name="Passarelli B."/>
            <person name="Koh W."/>
            <person name="Fan H.C."/>
            <person name="Wang J."/>
            <person name="Gui Y."/>
            <person name="Lee K.H."/>
            <person name="Betenbaugh M.J."/>
            <person name="Quake S.R."/>
            <person name="Famili I."/>
            <person name="Palsson B.O."/>
            <person name="Wang J."/>
        </authorList>
    </citation>
    <scope>NUCLEOTIDE SEQUENCE [LARGE SCALE GENOMIC DNA]</scope>
    <source>
        <strain evidence="3">CHO K1 cell line</strain>
    </source>
</reference>
<gene>
    <name evidence="2" type="ORF">I79_005256</name>
</gene>
<dbReference type="InParanoid" id="G3H4Q0"/>
<feature type="compositionally biased region" description="Polar residues" evidence="1">
    <location>
        <begin position="188"/>
        <end position="197"/>
    </location>
</feature>
<evidence type="ECO:0000256" key="1">
    <source>
        <dbReference type="SAM" id="MobiDB-lite"/>
    </source>
</evidence>
<proteinExistence type="predicted"/>
<evidence type="ECO:0000313" key="2">
    <source>
        <dbReference type="EMBL" id="EGV96659.1"/>
    </source>
</evidence>
<dbReference type="EMBL" id="JH000144">
    <property type="protein sequence ID" value="EGV96659.1"/>
    <property type="molecule type" value="Genomic_DNA"/>
</dbReference>
<accession>G3H4Q0</accession>
<dbReference type="STRING" id="10029.G3H4Q0"/>
<dbReference type="AlphaFoldDB" id="G3H4Q0"/>
<protein>
    <submittedName>
        <fullName evidence="2">Uncharacterized protein</fullName>
    </submittedName>
</protein>
<dbReference type="Proteomes" id="UP000001075">
    <property type="component" value="Unassembled WGS sequence"/>
</dbReference>
<feature type="region of interest" description="Disordered" evidence="1">
    <location>
        <begin position="1"/>
        <end position="34"/>
    </location>
</feature>
<name>G3H4Q0_CRIGR</name>
<feature type="region of interest" description="Disordered" evidence="1">
    <location>
        <begin position="161"/>
        <end position="197"/>
    </location>
</feature>
<sequence>MLQGELPTEASGPLRLPHGLKGGPRPHPATRGSRDYTALRITRFSPTLLAAGCAPVGQSLALHLLALGLLGQQHGLDVGQDAALRDGHPAQQLVEFLVVADGQLQVARDDARLLVVAGRVASQLQDLGRQVLQHGRQVHRGAGAHPLRVVALAEQAVHTAHGELQAGPGGAGRGRGARRAPRWRAAQSKAQIPSPNLHSPQAFSVLLELAAGKGRTLAVIPSPG</sequence>
<evidence type="ECO:0000313" key="3">
    <source>
        <dbReference type="Proteomes" id="UP000001075"/>
    </source>
</evidence>